<gene>
    <name evidence="2" type="ORF">SAMN04487850_1121</name>
</gene>
<keyword evidence="3" id="KW-1185">Reference proteome</keyword>
<accession>A0A1I0NBY7</accession>
<evidence type="ECO:0008006" key="4">
    <source>
        <dbReference type="Google" id="ProtNLM"/>
    </source>
</evidence>
<protein>
    <recommendedName>
        <fullName evidence="4">DUF4252 domain-containing protein</fullName>
    </recommendedName>
</protein>
<feature type="chain" id="PRO_5011772611" description="DUF4252 domain-containing protein" evidence="1">
    <location>
        <begin position="21"/>
        <end position="142"/>
    </location>
</feature>
<name>A0A1I0NBY7_9BACT</name>
<dbReference type="InterPro" id="IPR046090">
    <property type="entry name" value="DUF6108"/>
</dbReference>
<dbReference type="EMBL" id="FOIQ01000002">
    <property type="protein sequence ID" value="SEV98725.1"/>
    <property type="molecule type" value="Genomic_DNA"/>
</dbReference>
<dbReference type="RefSeq" id="WP_091900263.1">
    <property type="nucleotide sequence ID" value="NZ_FOIQ01000002.1"/>
</dbReference>
<sequence>MKRKVFIFIMWLAAVITAQAQSGLSVSLLFEGKIIPQERMIETRVKGKSLTKYQLSFFRSVRFDLMDVKDIRRIRNLVEQDQQHSINSQSQKNHSLETIMLQLPKENGKNRYLCYKRLNSEITVVYMEGSLSSLDNLKNILK</sequence>
<dbReference type="AlphaFoldDB" id="A0A1I0NBY7"/>
<keyword evidence="1" id="KW-0732">Signal</keyword>
<dbReference type="Pfam" id="PF19603">
    <property type="entry name" value="DUF6108"/>
    <property type="match status" value="1"/>
</dbReference>
<evidence type="ECO:0000313" key="2">
    <source>
        <dbReference type="EMBL" id="SEV98725.1"/>
    </source>
</evidence>
<dbReference type="Proteomes" id="UP000199373">
    <property type="component" value="Unassembled WGS sequence"/>
</dbReference>
<proteinExistence type="predicted"/>
<reference evidence="2 3" key="1">
    <citation type="submission" date="2016-10" db="EMBL/GenBank/DDBJ databases">
        <authorList>
            <person name="de Groot N.N."/>
        </authorList>
    </citation>
    <scope>NUCLEOTIDE SEQUENCE [LARGE SCALE GENOMIC DNA]</scope>
    <source>
        <strain evidence="2 3">TC2-24</strain>
    </source>
</reference>
<evidence type="ECO:0000313" key="3">
    <source>
        <dbReference type="Proteomes" id="UP000199373"/>
    </source>
</evidence>
<organism evidence="2 3">
    <name type="scientific">Prevotella aff. ruminicola Tc2-24</name>
    <dbReference type="NCBI Taxonomy" id="81582"/>
    <lineage>
        <taxon>Bacteria</taxon>
        <taxon>Pseudomonadati</taxon>
        <taxon>Bacteroidota</taxon>
        <taxon>Bacteroidia</taxon>
        <taxon>Bacteroidales</taxon>
        <taxon>Prevotellaceae</taxon>
        <taxon>Prevotella</taxon>
    </lineage>
</organism>
<evidence type="ECO:0000256" key="1">
    <source>
        <dbReference type="SAM" id="SignalP"/>
    </source>
</evidence>
<feature type="signal peptide" evidence="1">
    <location>
        <begin position="1"/>
        <end position="20"/>
    </location>
</feature>